<evidence type="ECO:0000256" key="4">
    <source>
        <dbReference type="ARBA" id="ARBA00004659"/>
    </source>
</evidence>
<evidence type="ECO:0000256" key="3">
    <source>
        <dbReference type="ARBA" id="ARBA00004496"/>
    </source>
</evidence>
<dbReference type="Pfam" id="PF00156">
    <property type="entry name" value="Pribosyltran"/>
    <property type="match status" value="1"/>
</dbReference>
<dbReference type="RefSeq" id="WP_076341728.1">
    <property type="nucleotide sequence ID" value="NZ_CAJTMI010000019.1"/>
</dbReference>
<comment type="caution">
    <text evidence="14">The sequence shown here is derived from an EMBL/GenBank/DDBJ whole genome shotgun (WGS) entry which is preliminary data.</text>
</comment>
<protein>
    <recommendedName>
        <fullName evidence="7 12">Adenine phosphoribosyltransferase</fullName>
        <shortName evidence="12">APRT</shortName>
        <ecNumber evidence="7 12">2.4.2.7</ecNumber>
    </recommendedName>
</protein>
<dbReference type="NCBIfam" id="NF002634">
    <property type="entry name" value="PRK02304.1-3"/>
    <property type="match status" value="1"/>
</dbReference>
<evidence type="ECO:0000313" key="15">
    <source>
        <dbReference type="Proteomes" id="UP000186705"/>
    </source>
</evidence>
<dbReference type="UniPathway" id="UPA00588">
    <property type="reaction ID" value="UER00646"/>
</dbReference>
<dbReference type="NCBIfam" id="TIGR01090">
    <property type="entry name" value="apt"/>
    <property type="match status" value="1"/>
</dbReference>
<evidence type="ECO:0000256" key="10">
    <source>
        <dbReference type="ARBA" id="ARBA00022679"/>
    </source>
</evidence>
<comment type="pathway">
    <text evidence="4 12">Purine metabolism; AMP biosynthesis via salvage pathway; AMP from adenine: step 1/1.</text>
</comment>
<dbReference type="HAMAP" id="MF_00004">
    <property type="entry name" value="Aden_phosphoribosyltr"/>
    <property type="match status" value="1"/>
</dbReference>
<dbReference type="InterPro" id="IPR029057">
    <property type="entry name" value="PRTase-like"/>
</dbReference>
<dbReference type="STRING" id="1862672.BO225_07920"/>
<dbReference type="EMBL" id="MPKA01000082">
    <property type="protein sequence ID" value="OLU45674.1"/>
    <property type="molecule type" value="Genomic_DNA"/>
</dbReference>
<evidence type="ECO:0000256" key="7">
    <source>
        <dbReference type="ARBA" id="ARBA00011893"/>
    </source>
</evidence>
<evidence type="ECO:0000256" key="12">
    <source>
        <dbReference type="HAMAP-Rule" id="MF_00004"/>
    </source>
</evidence>
<dbReference type="NCBIfam" id="NF002636">
    <property type="entry name" value="PRK02304.1-5"/>
    <property type="match status" value="1"/>
</dbReference>
<dbReference type="InterPro" id="IPR005764">
    <property type="entry name" value="Ade_phspho_trans"/>
</dbReference>
<keyword evidence="9 12" id="KW-0328">Glycosyltransferase</keyword>
<comment type="function">
    <text evidence="2 12">Catalyzes a salvage reaction resulting in the formation of AMP, that is energically less costly than de novo synthesis.</text>
</comment>
<dbReference type="InterPro" id="IPR050054">
    <property type="entry name" value="UPRTase/APRTase"/>
</dbReference>
<dbReference type="SUPFAM" id="SSF53271">
    <property type="entry name" value="PRTase-like"/>
    <property type="match status" value="1"/>
</dbReference>
<dbReference type="GO" id="GO:0006166">
    <property type="term" value="P:purine ribonucleoside salvage"/>
    <property type="evidence" value="ECO:0007669"/>
    <property type="project" value="UniProtKB-UniRule"/>
</dbReference>
<dbReference type="FunFam" id="3.40.50.2020:FF:000004">
    <property type="entry name" value="Adenine phosphoribosyltransferase"/>
    <property type="match status" value="1"/>
</dbReference>
<dbReference type="Gene3D" id="3.40.50.2020">
    <property type="match status" value="1"/>
</dbReference>
<dbReference type="GO" id="GO:0003999">
    <property type="term" value="F:adenine phosphoribosyltransferase activity"/>
    <property type="evidence" value="ECO:0007669"/>
    <property type="project" value="UniProtKB-UniRule"/>
</dbReference>
<accession>A0A1U7NLK8</accession>
<keyword evidence="8 12" id="KW-0963">Cytoplasm</keyword>
<dbReference type="InterPro" id="IPR000836">
    <property type="entry name" value="PRTase_dom"/>
</dbReference>
<dbReference type="OrthoDB" id="9803963at2"/>
<dbReference type="EC" id="2.4.2.7" evidence="7 12"/>
<proteinExistence type="inferred from homology"/>
<evidence type="ECO:0000313" key="14">
    <source>
        <dbReference type="EMBL" id="OLU45674.1"/>
    </source>
</evidence>
<dbReference type="GO" id="GO:0002055">
    <property type="term" value="F:adenine binding"/>
    <property type="evidence" value="ECO:0007669"/>
    <property type="project" value="TreeGrafter"/>
</dbReference>
<sequence length="173" mass="19097">MNLKDKIASIPDFPKKGIMFRDITPILADPQAMNYTTEQIADFAKKVNADLIVAPEARGFFFGTPAAMEANIGFAPVRKPGKLPRETISATYELEYGSDELQMHADAIHKGQRVLIVDDLLATGGTVEAIQKLVEQQGAKVVGFAFVIELDDLKGRDRFKDIPVFSLTHYKGE</sequence>
<dbReference type="GO" id="GO:0005737">
    <property type="term" value="C:cytoplasm"/>
    <property type="evidence" value="ECO:0007669"/>
    <property type="project" value="UniProtKB-SubCell"/>
</dbReference>
<feature type="domain" description="Phosphoribosyltransferase" evidence="13">
    <location>
        <begin position="41"/>
        <end position="167"/>
    </location>
</feature>
<evidence type="ECO:0000256" key="5">
    <source>
        <dbReference type="ARBA" id="ARBA00008391"/>
    </source>
</evidence>
<evidence type="ECO:0000256" key="11">
    <source>
        <dbReference type="ARBA" id="ARBA00022726"/>
    </source>
</evidence>
<evidence type="ECO:0000259" key="13">
    <source>
        <dbReference type="Pfam" id="PF00156"/>
    </source>
</evidence>
<reference evidence="14 15" key="1">
    <citation type="submission" date="2016-11" db="EMBL/GenBank/DDBJ databases">
        <title>Description of two novel members of the family Erysipelotrichaceae: Ileibacterium lipovorans gen. nov., sp. nov. and Dubosiella newyorkensis, gen. nov., sp. nov.</title>
        <authorList>
            <person name="Cox L.M."/>
            <person name="Sohn J."/>
            <person name="Tyrrell K.L."/>
            <person name="Citron D.M."/>
            <person name="Lawson P.A."/>
            <person name="Patel N.B."/>
            <person name="Iizumi T."/>
            <person name="Perez-Perez G.I."/>
            <person name="Goldstein E.J."/>
            <person name="Blaser M.J."/>
        </authorList>
    </citation>
    <scope>NUCLEOTIDE SEQUENCE [LARGE SCALE GENOMIC DNA]</scope>
    <source>
        <strain evidence="14 15">NYU-BL-A4</strain>
    </source>
</reference>
<keyword evidence="10 12" id="KW-0808">Transferase</keyword>
<gene>
    <name evidence="12" type="primary">apt</name>
    <name evidence="14" type="ORF">BO225_07920</name>
</gene>
<keyword evidence="15" id="KW-1185">Reference proteome</keyword>
<dbReference type="GO" id="GO:0016208">
    <property type="term" value="F:AMP binding"/>
    <property type="evidence" value="ECO:0007669"/>
    <property type="project" value="TreeGrafter"/>
</dbReference>
<dbReference type="GO" id="GO:0006168">
    <property type="term" value="P:adenine salvage"/>
    <property type="evidence" value="ECO:0007669"/>
    <property type="project" value="InterPro"/>
</dbReference>
<dbReference type="GO" id="GO:0044209">
    <property type="term" value="P:AMP salvage"/>
    <property type="evidence" value="ECO:0007669"/>
    <property type="project" value="UniProtKB-UniRule"/>
</dbReference>
<comment type="subcellular location">
    <subcellularLocation>
        <location evidence="3 12">Cytoplasm</location>
    </subcellularLocation>
</comment>
<evidence type="ECO:0000256" key="1">
    <source>
        <dbReference type="ARBA" id="ARBA00000868"/>
    </source>
</evidence>
<evidence type="ECO:0000256" key="2">
    <source>
        <dbReference type="ARBA" id="ARBA00003968"/>
    </source>
</evidence>
<dbReference type="CDD" id="cd06223">
    <property type="entry name" value="PRTases_typeI"/>
    <property type="match status" value="1"/>
</dbReference>
<name>A0A1U7NLK8_9FIRM</name>
<comment type="similarity">
    <text evidence="5 12">Belongs to the purine/pyrimidine phosphoribosyltransferase family.</text>
</comment>
<comment type="subunit">
    <text evidence="6 12">Homodimer.</text>
</comment>
<dbReference type="Proteomes" id="UP000186705">
    <property type="component" value="Unassembled WGS sequence"/>
</dbReference>
<evidence type="ECO:0000256" key="9">
    <source>
        <dbReference type="ARBA" id="ARBA00022676"/>
    </source>
</evidence>
<dbReference type="PANTHER" id="PTHR32315:SF3">
    <property type="entry name" value="ADENINE PHOSPHORIBOSYLTRANSFERASE"/>
    <property type="match status" value="1"/>
</dbReference>
<dbReference type="AlphaFoldDB" id="A0A1U7NLK8"/>
<evidence type="ECO:0000256" key="6">
    <source>
        <dbReference type="ARBA" id="ARBA00011738"/>
    </source>
</evidence>
<comment type="catalytic activity">
    <reaction evidence="1 12">
        <text>AMP + diphosphate = 5-phospho-alpha-D-ribose 1-diphosphate + adenine</text>
        <dbReference type="Rhea" id="RHEA:16609"/>
        <dbReference type="ChEBI" id="CHEBI:16708"/>
        <dbReference type="ChEBI" id="CHEBI:33019"/>
        <dbReference type="ChEBI" id="CHEBI:58017"/>
        <dbReference type="ChEBI" id="CHEBI:456215"/>
        <dbReference type="EC" id="2.4.2.7"/>
    </reaction>
</comment>
<dbReference type="PANTHER" id="PTHR32315">
    <property type="entry name" value="ADENINE PHOSPHORIBOSYLTRANSFERASE"/>
    <property type="match status" value="1"/>
</dbReference>
<dbReference type="GeneID" id="78275863"/>
<keyword evidence="11 12" id="KW-0660">Purine salvage</keyword>
<evidence type="ECO:0000256" key="8">
    <source>
        <dbReference type="ARBA" id="ARBA00022490"/>
    </source>
</evidence>
<organism evidence="14 15">
    <name type="scientific">Dubosiella newyorkensis</name>
    <dbReference type="NCBI Taxonomy" id="1862672"/>
    <lineage>
        <taxon>Bacteria</taxon>
        <taxon>Bacillati</taxon>
        <taxon>Bacillota</taxon>
        <taxon>Erysipelotrichia</taxon>
        <taxon>Erysipelotrichales</taxon>
        <taxon>Erysipelotrichaceae</taxon>
        <taxon>Dubosiella</taxon>
    </lineage>
</organism>
<dbReference type="NCBIfam" id="NF002633">
    <property type="entry name" value="PRK02304.1-2"/>
    <property type="match status" value="1"/>
</dbReference>